<feature type="chain" id="PRO_5045453803" evidence="1">
    <location>
        <begin position="26"/>
        <end position="408"/>
    </location>
</feature>
<dbReference type="Pfam" id="PF08238">
    <property type="entry name" value="Sel1"/>
    <property type="match status" value="7"/>
</dbReference>
<feature type="signal peptide" evidence="1">
    <location>
        <begin position="1"/>
        <end position="25"/>
    </location>
</feature>
<dbReference type="InterPro" id="IPR011990">
    <property type="entry name" value="TPR-like_helical_dom_sf"/>
</dbReference>
<evidence type="ECO:0000256" key="1">
    <source>
        <dbReference type="SAM" id="SignalP"/>
    </source>
</evidence>
<dbReference type="SMART" id="SM00671">
    <property type="entry name" value="SEL1"/>
    <property type="match status" value="6"/>
</dbReference>
<name>A0ABV2D7B2_9HYPH</name>
<evidence type="ECO:0000313" key="2">
    <source>
        <dbReference type="EMBL" id="MET2825842.1"/>
    </source>
</evidence>
<evidence type="ECO:0000313" key="3">
    <source>
        <dbReference type="Proteomes" id="UP001548832"/>
    </source>
</evidence>
<reference evidence="2 3" key="1">
    <citation type="submission" date="2024-06" db="EMBL/GenBank/DDBJ databases">
        <authorList>
            <person name="Kim D.-U."/>
        </authorList>
    </citation>
    <scope>NUCLEOTIDE SEQUENCE [LARGE SCALE GENOMIC DNA]</scope>
    <source>
        <strain evidence="2 3">KACC15460</strain>
    </source>
</reference>
<organism evidence="2 3">
    <name type="scientific">Mesorhizobium shangrilense</name>
    <dbReference type="NCBI Taxonomy" id="460060"/>
    <lineage>
        <taxon>Bacteria</taxon>
        <taxon>Pseudomonadati</taxon>
        <taxon>Pseudomonadota</taxon>
        <taxon>Alphaproteobacteria</taxon>
        <taxon>Hyphomicrobiales</taxon>
        <taxon>Phyllobacteriaceae</taxon>
        <taxon>Mesorhizobium</taxon>
    </lineage>
</organism>
<dbReference type="PANTHER" id="PTHR11102:SF160">
    <property type="entry name" value="ERAD-ASSOCIATED E3 UBIQUITIN-PROTEIN LIGASE COMPONENT HRD3"/>
    <property type="match status" value="1"/>
</dbReference>
<keyword evidence="3" id="KW-1185">Reference proteome</keyword>
<gene>
    <name evidence="2" type="ORF">ABVQ20_02510</name>
</gene>
<sequence>MSLYGKLVYGLVGLGLATFASTAFCADEVDESKLNLDHAASLSQEGNYMAALSIIKPLADAGDARAQTYLGKMFLAGQGVPKDLSAALALLHRAADHDYREAQFMLGVTYAVGGPTETVDYIEALKWLIIAKTQDGLAYSMLTHQMSADAVATATTRAALWREDTDRKKVQTALAVGNRNDVSDLTRLADEGIPTAQYELGLLYAVGVPDGIPSKSVPGLMEFQANDRKAAELYLRAATQGYPPAQSRLGSILFEGRGVAVNKGEAAKWFEKAAAHSEASAMTALADMLAGGDGIQADKGRAITLYSRAAAKGDAGAMKALGENYANGRLTERDSQLGYMWLTLASQKYRKELVEAFANEADETRRGLVELMSQSEIDRAKDAANRCLETNYQQCGRSGFVDWLWEVL</sequence>
<dbReference type="InterPro" id="IPR050767">
    <property type="entry name" value="Sel1_AlgK"/>
</dbReference>
<proteinExistence type="predicted"/>
<dbReference type="Gene3D" id="1.25.40.10">
    <property type="entry name" value="Tetratricopeptide repeat domain"/>
    <property type="match status" value="2"/>
</dbReference>
<dbReference type="PANTHER" id="PTHR11102">
    <property type="entry name" value="SEL-1-LIKE PROTEIN"/>
    <property type="match status" value="1"/>
</dbReference>
<dbReference type="SUPFAM" id="SSF81901">
    <property type="entry name" value="HCP-like"/>
    <property type="match status" value="1"/>
</dbReference>
<dbReference type="Proteomes" id="UP001548832">
    <property type="component" value="Unassembled WGS sequence"/>
</dbReference>
<accession>A0ABV2D7B2</accession>
<dbReference type="InterPro" id="IPR006597">
    <property type="entry name" value="Sel1-like"/>
</dbReference>
<dbReference type="EMBL" id="JBEWSZ010000001">
    <property type="protein sequence ID" value="MET2825842.1"/>
    <property type="molecule type" value="Genomic_DNA"/>
</dbReference>
<dbReference type="RefSeq" id="WP_354457919.1">
    <property type="nucleotide sequence ID" value="NZ_JBEWSZ010000001.1"/>
</dbReference>
<protein>
    <submittedName>
        <fullName evidence="2">Tetratricopeptide repeat protein</fullName>
    </submittedName>
</protein>
<comment type="caution">
    <text evidence="2">The sequence shown here is derived from an EMBL/GenBank/DDBJ whole genome shotgun (WGS) entry which is preliminary data.</text>
</comment>
<keyword evidence="1" id="KW-0732">Signal</keyword>